<sequence length="109" mass="12126">MLSKSFASSGSEFQAAIVEGKKECWYREVLVRAPSKWDKSRKDLADRSPPDCGDSEDKYTGLKPLTILKKIMSLCLNLLVLSVSQPISLESYLKDTSRVQPETTRAASV</sequence>
<dbReference type="EMBL" id="JAIWYP010000010">
    <property type="protein sequence ID" value="KAH3755160.1"/>
    <property type="molecule type" value="Genomic_DNA"/>
</dbReference>
<proteinExistence type="predicted"/>
<protein>
    <submittedName>
        <fullName evidence="2">Uncharacterized protein</fullName>
    </submittedName>
</protein>
<keyword evidence="3" id="KW-1185">Reference proteome</keyword>
<reference evidence="2" key="2">
    <citation type="submission" date="2020-11" db="EMBL/GenBank/DDBJ databases">
        <authorList>
            <person name="McCartney M.A."/>
            <person name="Auch B."/>
            <person name="Kono T."/>
            <person name="Mallez S."/>
            <person name="Becker A."/>
            <person name="Gohl D.M."/>
            <person name="Silverstein K.A.T."/>
            <person name="Koren S."/>
            <person name="Bechman K.B."/>
            <person name="Herman A."/>
            <person name="Abrahante J.E."/>
            <person name="Garbe J."/>
        </authorList>
    </citation>
    <scope>NUCLEOTIDE SEQUENCE</scope>
    <source>
        <strain evidence="2">Duluth1</strain>
        <tissue evidence="2">Whole animal</tissue>
    </source>
</reference>
<dbReference type="Proteomes" id="UP000828390">
    <property type="component" value="Unassembled WGS sequence"/>
</dbReference>
<dbReference type="AlphaFoldDB" id="A0A9D4DV23"/>
<gene>
    <name evidence="2" type="ORF">DPMN_189847</name>
</gene>
<evidence type="ECO:0000256" key="1">
    <source>
        <dbReference type="SAM" id="MobiDB-lite"/>
    </source>
</evidence>
<name>A0A9D4DV23_DREPO</name>
<feature type="region of interest" description="Disordered" evidence="1">
    <location>
        <begin position="38"/>
        <end position="58"/>
    </location>
</feature>
<comment type="caution">
    <text evidence="2">The sequence shown here is derived from an EMBL/GenBank/DDBJ whole genome shotgun (WGS) entry which is preliminary data.</text>
</comment>
<evidence type="ECO:0000313" key="3">
    <source>
        <dbReference type="Proteomes" id="UP000828390"/>
    </source>
</evidence>
<organism evidence="2 3">
    <name type="scientific">Dreissena polymorpha</name>
    <name type="common">Zebra mussel</name>
    <name type="synonym">Mytilus polymorpha</name>
    <dbReference type="NCBI Taxonomy" id="45954"/>
    <lineage>
        <taxon>Eukaryota</taxon>
        <taxon>Metazoa</taxon>
        <taxon>Spiralia</taxon>
        <taxon>Lophotrochozoa</taxon>
        <taxon>Mollusca</taxon>
        <taxon>Bivalvia</taxon>
        <taxon>Autobranchia</taxon>
        <taxon>Heteroconchia</taxon>
        <taxon>Euheterodonta</taxon>
        <taxon>Imparidentia</taxon>
        <taxon>Neoheterodontei</taxon>
        <taxon>Myida</taxon>
        <taxon>Dreissenoidea</taxon>
        <taxon>Dreissenidae</taxon>
        <taxon>Dreissena</taxon>
    </lineage>
</organism>
<evidence type="ECO:0000313" key="2">
    <source>
        <dbReference type="EMBL" id="KAH3755160.1"/>
    </source>
</evidence>
<reference evidence="2" key="1">
    <citation type="journal article" date="2019" name="bioRxiv">
        <title>The Genome of the Zebra Mussel, Dreissena polymorpha: A Resource for Invasive Species Research.</title>
        <authorList>
            <person name="McCartney M.A."/>
            <person name="Auch B."/>
            <person name="Kono T."/>
            <person name="Mallez S."/>
            <person name="Zhang Y."/>
            <person name="Obille A."/>
            <person name="Becker A."/>
            <person name="Abrahante J.E."/>
            <person name="Garbe J."/>
            <person name="Badalamenti J.P."/>
            <person name="Herman A."/>
            <person name="Mangelson H."/>
            <person name="Liachko I."/>
            <person name="Sullivan S."/>
            <person name="Sone E.D."/>
            <person name="Koren S."/>
            <person name="Silverstein K.A.T."/>
            <person name="Beckman K.B."/>
            <person name="Gohl D.M."/>
        </authorList>
    </citation>
    <scope>NUCLEOTIDE SEQUENCE</scope>
    <source>
        <strain evidence="2">Duluth1</strain>
        <tissue evidence="2">Whole animal</tissue>
    </source>
</reference>
<accession>A0A9D4DV23</accession>